<evidence type="ECO:0000313" key="2">
    <source>
        <dbReference type="EMBL" id="KAK2939797.1"/>
    </source>
</evidence>
<feature type="region of interest" description="Disordered" evidence="1">
    <location>
        <begin position="96"/>
        <end position="161"/>
    </location>
</feature>
<dbReference type="Proteomes" id="UP001281761">
    <property type="component" value="Unassembled WGS sequence"/>
</dbReference>
<accession>A0ABQ9WJZ5</accession>
<organism evidence="2 3">
    <name type="scientific">Blattamonas nauphoetae</name>
    <dbReference type="NCBI Taxonomy" id="2049346"/>
    <lineage>
        <taxon>Eukaryota</taxon>
        <taxon>Metamonada</taxon>
        <taxon>Preaxostyla</taxon>
        <taxon>Oxymonadida</taxon>
        <taxon>Blattamonas</taxon>
    </lineage>
</organism>
<sequence length="161" mass="19725">MYSLLKRNQQKDKTTTHLTHTQLRHHFIFRIQNHRHRHRVGPTRNRRSFQFSTFRTGQQAKHCRLSSTLHRGRRINTSNHKHSSFTKPLISEYFTKEEGREAQQSLVRPVENGNVVKGKEIEEKRRKEEERYNERKEEEREGQLTAEVERRRRREEEDERR</sequence>
<name>A0ABQ9WJZ5_9EUKA</name>
<reference evidence="2 3" key="1">
    <citation type="journal article" date="2022" name="bioRxiv">
        <title>Genomics of Preaxostyla Flagellates Illuminates Evolutionary Transitions and the Path Towards Mitochondrial Loss.</title>
        <authorList>
            <person name="Novak L.V.F."/>
            <person name="Treitli S.C."/>
            <person name="Pyrih J."/>
            <person name="Halakuc P."/>
            <person name="Pipaliya S.V."/>
            <person name="Vacek V."/>
            <person name="Brzon O."/>
            <person name="Soukal P."/>
            <person name="Eme L."/>
            <person name="Dacks J.B."/>
            <person name="Karnkowska A."/>
            <person name="Elias M."/>
            <person name="Hampl V."/>
        </authorList>
    </citation>
    <scope>NUCLEOTIDE SEQUENCE [LARGE SCALE GENOMIC DNA]</scope>
    <source>
        <strain evidence="2">NAU3</strain>
        <tissue evidence="2">Gut</tissue>
    </source>
</reference>
<proteinExistence type="predicted"/>
<comment type="caution">
    <text evidence="2">The sequence shown here is derived from an EMBL/GenBank/DDBJ whole genome shotgun (WGS) entry which is preliminary data.</text>
</comment>
<keyword evidence="3" id="KW-1185">Reference proteome</keyword>
<evidence type="ECO:0000256" key="1">
    <source>
        <dbReference type="SAM" id="MobiDB-lite"/>
    </source>
</evidence>
<gene>
    <name evidence="2" type="ORF">BLNAU_25293</name>
</gene>
<feature type="compositionally biased region" description="Basic and acidic residues" evidence="1">
    <location>
        <begin position="117"/>
        <end position="150"/>
    </location>
</feature>
<protein>
    <submittedName>
        <fullName evidence="2">Uncharacterized protein</fullName>
    </submittedName>
</protein>
<evidence type="ECO:0000313" key="3">
    <source>
        <dbReference type="Proteomes" id="UP001281761"/>
    </source>
</evidence>
<dbReference type="EMBL" id="JARBJD010000856">
    <property type="protein sequence ID" value="KAK2939797.1"/>
    <property type="molecule type" value="Genomic_DNA"/>
</dbReference>